<dbReference type="Proteomes" id="UP000029643">
    <property type="component" value="Unassembled WGS sequence"/>
</dbReference>
<evidence type="ECO:0000313" key="2">
    <source>
        <dbReference type="Proteomes" id="UP000029643"/>
    </source>
</evidence>
<sequence length="38" mass="4406">MRGFLHALRHLKPNKPIGLASWSCPTFGYFMKIIFGRN</sequence>
<name>A0A090WX92_9FLAO</name>
<accession>A0A090WX92</accession>
<dbReference type="EMBL" id="BBNU01000017">
    <property type="protein sequence ID" value="GAL81586.1"/>
    <property type="molecule type" value="Genomic_DNA"/>
</dbReference>
<dbReference type="AlphaFoldDB" id="A0A090WX92"/>
<comment type="caution">
    <text evidence="1">The sequence shown here is derived from an EMBL/GenBank/DDBJ whole genome shotgun (WGS) entry which is preliminary data.</text>
</comment>
<reference evidence="1 2" key="1">
    <citation type="journal article" date="2014" name="Genome Announc.">
        <title>Draft Genome Sequences of Marine Flavobacterium Algibacter lectus Strains SS8 and NR4.</title>
        <authorList>
            <person name="Takatani N."/>
            <person name="Nakanishi M."/>
            <person name="Meirelles P."/>
            <person name="Mino S."/>
            <person name="Suda W."/>
            <person name="Oshima K."/>
            <person name="Hattori M."/>
            <person name="Ohkuma M."/>
            <person name="Hosokawa M."/>
            <person name="Miyashita K."/>
            <person name="Thompson F.L."/>
            <person name="Niwa A."/>
            <person name="Sawabe T."/>
            <person name="Sawabe T."/>
        </authorList>
    </citation>
    <scope>NUCLEOTIDE SEQUENCE [LARGE SCALE GENOMIC DNA]</scope>
    <source>
        <strain evidence="2">JCM19274</strain>
    </source>
</reference>
<organism evidence="1 2">
    <name type="scientific">Algibacter lectus</name>
    <dbReference type="NCBI Taxonomy" id="221126"/>
    <lineage>
        <taxon>Bacteria</taxon>
        <taxon>Pseudomonadati</taxon>
        <taxon>Bacteroidota</taxon>
        <taxon>Flavobacteriia</taxon>
        <taxon>Flavobacteriales</taxon>
        <taxon>Flavobacteriaceae</taxon>
        <taxon>Algibacter</taxon>
    </lineage>
</organism>
<proteinExistence type="predicted"/>
<gene>
    <name evidence="1" type="ORF">JCM19274_431</name>
</gene>
<protein>
    <submittedName>
        <fullName evidence="1">Uncharacterized protein</fullName>
    </submittedName>
</protein>
<evidence type="ECO:0000313" key="1">
    <source>
        <dbReference type="EMBL" id="GAL81586.1"/>
    </source>
</evidence>